<evidence type="ECO:0000313" key="2">
    <source>
        <dbReference type="Proteomes" id="UP000737171"/>
    </source>
</evidence>
<gene>
    <name evidence="1" type="ORF">HLB44_09165</name>
</gene>
<reference evidence="1 2" key="1">
    <citation type="submission" date="2020-05" db="EMBL/GenBank/DDBJ databases">
        <title>Aquincola sp. isolate from soil.</title>
        <authorList>
            <person name="Han J."/>
            <person name="Kim D.-U."/>
        </authorList>
    </citation>
    <scope>NUCLEOTIDE SEQUENCE [LARGE SCALE GENOMIC DNA]</scope>
    <source>
        <strain evidence="1 2">S2</strain>
    </source>
</reference>
<dbReference type="EMBL" id="JABRWJ010000003">
    <property type="protein sequence ID" value="NRF67150.1"/>
    <property type="molecule type" value="Genomic_DNA"/>
</dbReference>
<comment type="caution">
    <text evidence="1">The sequence shown here is derived from an EMBL/GenBank/DDBJ whole genome shotgun (WGS) entry which is preliminary data.</text>
</comment>
<evidence type="ECO:0000313" key="1">
    <source>
        <dbReference type="EMBL" id="NRF67150.1"/>
    </source>
</evidence>
<dbReference type="InterPro" id="IPR036390">
    <property type="entry name" value="WH_DNA-bd_sf"/>
</dbReference>
<name>A0ABX2EEX6_9BURK</name>
<keyword evidence="2" id="KW-1185">Reference proteome</keyword>
<dbReference type="RefSeq" id="WP_173122287.1">
    <property type="nucleotide sequence ID" value="NZ_JABRWJ010000003.1"/>
</dbReference>
<organism evidence="1 2">
    <name type="scientific">Pseudaquabacterium terrae</name>
    <dbReference type="NCBI Taxonomy" id="2732868"/>
    <lineage>
        <taxon>Bacteria</taxon>
        <taxon>Pseudomonadati</taxon>
        <taxon>Pseudomonadota</taxon>
        <taxon>Betaproteobacteria</taxon>
        <taxon>Burkholderiales</taxon>
        <taxon>Sphaerotilaceae</taxon>
        <taxon>Pseudaquabacterium</taxon>
    </lineage>
</organism>
<dbReference type="SUPFAM" id="SSF46785">
    <property type="entry name" value="Winged helix' DNA-binding domain"/>
    <property type="match status" value="1"/>
</dbReference>
<dbReference type="Proteomes" id="UP000737171">
    <property type="component" value="Unassembled WGS sequence"/>
</dbReference>
<protein>
    <submittedName>
        <fullName evidence="1">Helix-turn-helix domain-containing protein</fullName>
    </submittedName>
</protein>
<sequence length="414" mass="43110">MDSLTNAAARALAAGDALGALKRIALRDDAPALALRGIAMAQLGEHARARELLRRAARGFGPHEALARARCVVAQAEVALAMRDFGGGSRVLLAAAATLEAHADRANATQARLIAARRLVLLGRLADAGTALAQIDARGLPPALAAVAELAAAELALRALCVDATPAALARAQVALARAHDAAARARVPALQAEVAEACAALDRPAARRRVAGLEQLLRLDEVAAVLDADALVVDACRRSLRAGAARQSLARRPLLFALAQALAEGWPGDVDRNALIASAFRMQRPDETHRARLRVEIGRLRALLAPLARIDATARGFALRPHDPTRDVVVLVPPIDGETASLLALLADGAAWSTSALAVALGASQRTVQRALVELEAAGRVRAIGRARAQRWLAPPLAGFTTILLLPAALPPA</sequence>
<accession>A0ABX2EEX6</accession>
<proteinExistence type="predicted"/>